<evidence type="ECO:0000256" key="1">
    <source>
        <dbReference type="SAM" id="MobiDB-lite"/>
    </source>
</evidence>
<keyword evidence="3" id="KW-1185">Reference proteome</keyword>
<feature type="compositionally biased region" description="Low complexity" evidence="1">
    <location>
        <begin position="112"/>
        <end position="127"/>
    </location>
</feature>
<dbReference type="RefSeq" id="XP_045275261.1">
    <property type="nucleotide sequence ID" value="XM_045418762.1"/>
</dbReference>
<feature type="compositionally biased region" description="Low complexity" evidence="1">
    <location>
        <begin position="36"/>
        <end position="58"/>
    </location>
</feature>
<feature type="region of interest" description="Disordered" evidence="1">
    <location>
        <begin position="1"/>
        <end position="66"/>
    </location>
</feature>
<organism evidence="2 3">
    <name type="scientific">Ajellomyces dermatitidis (strain ER-3 / ATCC MYA-2586)</name>
    <name type="common">Blastomyces dermatitidis</name>
    <dbReference type="NCBI Taxonomy" id="559297"/>
    <lineage>
        <taxon>Eukaryota</taxon>
        <taxon>Fungi</taxon>
        <taxon>Dikarya</taxon>
        <taxon>Ascomycota</taxon>
        <taxon>Pezizomycotina</taxon>
        <taxon>Eurotiomycetes</taxon>
        <taxon>Eurotiomycetidae</taxon>
        <taxon>Onygenales</taxon>
        <taxon>Ajellomycetaceae</taxon>
        <taxon>Blastomyces</taxon>
    </lineage>
</organism>
<dbReference type="Proteomes" id="UP000002039">
    <property type="component" value="Unassembled WGS sequence"/>
</dbReference>
<gene>
    <name evidence="2" type="ORF">BDCG_03162</name>
</gene>
<reference evidence="3" key="1">
    <citation type="journal article" date="2015" name="PLoS Genet.">
        <title>The dynamic genome and transcriptome of the human fungal pathogen Blastomyces and close relative Emmonsia.</title>
        <authorList>
            <person name="Munoz J.F."/>
            <person name="Gauthier G.M."/>
            <person name="Desjardins C.A."/>
            <person name="Gallo J.E."/>
            <person name="Holder J."/>
            <person name="Sullivan T.D."/>
            <person name="Marty A.J."/>
            <person name="Carmen J.C."/>
            <person name="Chen Z."/>
            <person name="Ding L."/>
            <person name="Gujja S."/>
            <person name="Magrini V."/>
            <person name="Misas E."/>
            <person name="Mitreva M."/>
            <person name="Priest M."/>
            <person name="Saif S."/>
            <person name="Whiston E.A."/>
            <person name="Young S."/>
            <person name="Zeng Q."/>
            <person name="Goldman W.E."/>
            <person name="Mardis E.R."/>
            <person name="Taylor J.W."/>
            <person name="McEwen J.G."/>
            <person name="Clay O.K."/>
            <person name="Klein B.S."/>
            <person name="Cuomo C.A."/>
        </authorList>
    </citation>
    <scope>NUCLEOTIDE SEQUENCE [LARGE SCALE GENOMIC DNA]</scope>
    <source>
        <strain evidence="3">ER-3 / ATCC MYA-2586</strain>
    </source>
</reference>
<protein>
    <submittedName>
        <fullName evidence="2">Uncharacterized protein</fullName>
    </submittedName>
</protein>
<dbReference type="GeneID" id="69025502"/>
<evidence type="ECO:0000313" key="3">
    <source>
        <dbReference type="Proteomes" id="UP000002039"/>
    </source>
</evidence>
<evidence type="ECO:0000313" key="2">
    <source>
        <dbReference type="EMBL" id="EEQ88042.1"/>
    </source>
</evidence>
<dbReference type="EMBL" id="EQ999975">
    <property type="protein sequence ID" value="EEQ88042.1"/>
    <property type="molecule type" value="Genomic_DNA"/>
</dbReference>
<feature type="region of interest" description="Disordered" evidence="1">
    <location>
        <begin position="112"/>
        <end position="139"/>
    </location>
</feature>
<name>A0ABP2EZC7_AJEDR</name>
<sequence>MSSQKVPDTVVSESPADENTDNPAGNDHSGESNLVNDAQSSSQSDQSKNDNSSDQSSQPRRGLLDGVSIVFCSSRVGLSGGMIPRYYTHATPNLSAGTPPNVQVCPGRAVVTPTTSATSATTTTTTTSHDEATEEDTPQ</sequence>
<accession>A0ABP2EZC7</accession>
<proteinExistence type="predicted"/>